<dbReference type="AlphaFoldDB" id="A0A6B0TSB4"/>
<dbReference type="EMBL" id="GIFC01000696">
    <property type="protein sequence ID" value="MXU82779.1"/>
    <property type="molecule type" value="Transcribed_RNA"/>
</dbReference>
<evidence type="ECO:0000313" key="2">
    <source>
        <dbReference type="EMBL" id="MXU82779.1"/>
    </source>
</evidence>
<organism evidence="2">
    <name type="scientific">Ixodes ricinus</name>
    <name type="common">Common tick</name>
    <name type="synonym">Acarus ricinus</name>
    <dbReference type="NCBI Taxonomy" id="34613"/>
    <lineage>
        <taxon>Eukaryota</taxon>
        <taxon>Metazoa</taxon>
        <taxon>Ecdysozoa</taxon>
        <taxon>Arthropoda</taxon>
        <taxon>Chelicerata</taxon>
        <taxon>Arachnida</taxon>
        <taxon>Acari</taxon>
        <taxon>Parasitiformes</taxon>
        <taxon>Ixodida</taxon>
        <taxon>Ixodoidea</taxon>
        <taxon>Ixodidae</taxon>
        <taxon>Ixodinae</taxon>
        <taxon>Ixodes</taxon>
    </lineage>
</organism>
<feature type="chain" id="PRO_5025347143" evidence="1">
    <location>
        <begin position="23"/>
        <end position="71"/>
    </location>
</feature>
<name>A0A6B0TSB4_IXORI</name>
<proteinExistence type="predicted"/>
<feature type="signal peptide" evidence="1">
    <location>
        <begin position="1"/>
        <end position="22"/>
    </location>
</feature>
<evidence type="ECO:0000256" key="1">
    <source>
        <dbReference type="SAM" id="SignalP"/>
    </source>
</evidence>
<accession>A0A6B0TSB4</accession>
<protein>
    <submittedName>
        <fullName evidence="2">Putative secreted protein</fullName>
    </submittedName>
</protein>
<reference evidence="2" key="1">
    <citation type="submission" date="2019-12" db="EMBL/GenBank/DDBJ databases">
        <title>An insight into the sialome of adult female Ixodes ricinus ticks feeding for 6 days.</title>
        <authorList>
            <person name="Perner J."/>
            <person name="Ribeiro J.M.C."/>
        </authorList>
    </citation>
    <scope>NUCLEOTIDE SEQUENCE</scope>
    <source>
        <strain evidence="2">Semi-engorged</strain>
        <tissue evidence="2">Salivary glands</tissue>
    </source>
</reference>
<keyword evidence="1" id="KW-0732">Signal</keyword>
<sequence>MVALYWLLNFLFTYWFIKDVLPTPLSPRMITLSSTFFLDDMVPLSTLTPFNWIGGVVSGVRERRLGGVVSR</sequence>